<dbReference type="InterPro" id="IPR012337">
    <property type="entry name" value="RNaseH-like_sf"/>
</dbReference>
<evidence type="ECO:0000256" key="1">
    <source>
        <dbReference type="SAM" id="MobiDB-lite"/>
    </source>
</evidence>
<dbReference type="Gene3D" id="3.30.420.10">
    <property type="entry name" value="Ribonuclease H-like superfamily/Ribonuclease H"/>
    <property type="match status" value="1"/>
</dbReference>
<reference evidence="2 3" key="1">
    <citation type="submission" date="2023-11" db="EMBL/GenBank/DDBJ databases">
        <title>MicrobeMod: A computational toolkit for identifying prokaryotic methylation and restriction-modification with nanopore sequencing.</title>
        <authorList>
            <person name="Crits-Christoph A."/>
            <person name="Kang S.C."/>
            <person name="Lee H."/>
            <person name="Ostrov N."/>
        </authorList>
    </citation>
    <scope>NUCLEOTIDE SEQUENCE [LARGE SCALE GENOMIC DNA]</scope>
    <source>
        <strain evidence="2 3">DSMZ 16071</strain>
    </source>
</reference>
<dbReference type="SUPFAM" id="SSF53098">
    <property type="entry name" value="Ribonuclease H-like"/>
    <property type="match status" value="1"/>
</dbReference>
<evidence type="ECO:0000313" key="3">
    <source>
        <dbReference type="Proteomes" id="UP001324185"/>
    </source>
</evidence>
<dbReference type="InterPro" id="IPR036397">
    <property type="entry name" value="RNaseH_sf"/>
</dbReference>
<protein>
    <submittedName>
        <fullName evidence="2">Helix-turn-helix domain containing protein</fullName>
    </submittedName>
</protein>
<dbReference type="Gene3D" id="1.10.10.60">
    <property type="entry name" value="Homeodomain-like"/>
    <property type="match status" value="1"/>
</dbReference>
<dbReference type="EMBL" id="CP140158">
    <property type="protein sequence ID" value="WQG84433.1"/>
    <property type="molecule type" value="Genomic_DNA"/>
</dbReference>
<sequence>MNGFRSTLINYPELNDLNNWPMHVDTANMSSQNRAKFLRNVEIIKSYQQGMSVRITAKNHNVSPSMVYYLLNRALGTRDSEYPALYKGLIPNLIQQEKTRQSPTPTLANRRGTVYAFKALLKEYPEINVEMQAKIKASYRGAATSENLNPKILHDFFLSLLKQMGVPKDHYPYTTKSLAYQSVRRYFHDYQSELRSPKSSHWRDSISQRSDMAFEKIQIDEQYLDCETSIEFEIFGNRVLVRIKRFWLVMATDCSTGCILGFHVSINRRCSQWDIINVLKQIHYPKPQLVLQTPYLSYPQGPNLYELKTWLPRVQIGQISLDNDMSHFGNNCIQYAHDQQACLHYGHPATPNVRDQIERLFNMINAVSHRSRSTTGSNSHDPIKESKRLKKKPPTLNVITLQEMLSIQIANYNLTPQARLGGVSPVEKLKELIQHYYCMRPPQAPHSPLIKDPKLRKLHFSTTKKQHPWVNFYGVRYTVMDWSQPVHSTTDVSIEFDPEDIRKIKAYLPSGDFIAELIVPRMWRRYAHGIITRNRIIKKTKNLVTASGDPFTKYFTVLQKNIHKPSIQLEMVRLGYENTQNRELELGMVNKDEPSEVSMSSNSYQQSANHLSTQIRLPWEQVKIS</sequence>
<proteinExistence type="predicted"/>
<dbReference type="Proteomes" id="UP001324185">
    <property type="component" value="Chromosome"/>
</dbReference>
<name>A0ABZ0X1J4_9GAMM</name>
<feature type="region of interest" description="Disordered" evidence="1">
    <location>
        <begin position="369"/>
        <end position="389"/>
    </location>
</feature>
<gene>
    <name evidence="2" type="ORF">SR900_08140</name>
</gene>
<dbReference type="RefSeq" id="WP_018624902.1">
    <property type="nucleotide sequence ID" value="NZ_CP140158.1"/>
</dbReference>
<organism evidence="2 3">
    <name type="scientific">Kangiella aquimarina</name>
    <dbReference type="NCBI Taxonomy" id="261965"/>
    <lineage>
        <taxon>Bacteria</taxon>
        <taxon>Pseudomonadati</taxon>
        <taxon>Pseudomonadota</taxon>
        <taxon>Gammaproteobacteria</taxon>
        <taxon>Kangiellales</taxon>
        <taxon>Kangiellaceae</taxon>
        <taxon>Kangiella</taxon>
    </lineage>
</organism>
<evidence type="ECO:0000313" key="2">
    <source>
        <dbReference type="EMBL" id="WQG84433.1"/>
    </source>
</evidence>
<accession>A0ABZ0X1J4</accession>
<keyword evidence="3" id="KW-1185">Reference proteome</keyword>